<dbReference type="InterPro" id="IPR008271">
    <property type="entry name" value="Ser/Thr_kinase_AS"/>
</dbReference>
<evidence type="ECO:0000313" key="14">
    <source>
        <dbReference type="Proteomes" id="UP000501690"/>
    </source>
</evidence>
<dbReference type="FunFam" id="1.10.510.10:FF:000359">
    <property type="entry name" value="Mitogen-activated protein kinase 1, putative, expressed"/>
    <property type="match status" value="1"/>
</dbReference>
<evidence type="ECO:0000256" key="11">
    <source>
        <dbReference type="SAM" id="MobiDB-lite"/>
    </source>
</evidence>
<dbReference type="GO" id="GO:0005737">
    <property type="term" value="C:cytoplasm"/>
    <property type="evidence" value="ECO:0007669"/>
    <property type="project" value="TreeGrafter"/>
</dbReference>
<feature type="region of interest" description="Disordered" evidence="11">
    <location>
        <begin position="210"/>
        <end position="253"/>
    </location>
</feature>
<dbReference type="Pfam" id="PF00069">
    <property type="entry name" value="Pkinase"/>
    <property type="match status" value="1"/>
</dbReference>
<dbReference type="GO" id="GO:1902065">
    <property type="term" value="P:response to L-glutamate"/>
    <property type="evidence" value="ECO:0007669"/>
    <property type="project" value="UniProtKB-ARBA"/>
</dbReference>
<evidence type="ECO:0000256" key="8">
    <source>
        <dbReference type="ARBA" id="ARBA00047559"/>
    </source>
</evidence>
<keyword evidence="6 13" id="KW-0418">Kinase</keyword>
<dbReference type="InterPro" id="IPR011009">
    <property type="entry name" value="Kinase-like_dom_sf"/>
</dbReference>
<feature type="compositionally biased region" description="Basic and acidic residues" evidence="11">
    <location>
        <begin position="10"/>
        <end position="20"/>
    </location>
</feature>
<dbReference type="Gene3D" id="1.10.510.10">
    <property type="entry name" value="Transferase(Phosphotransferase) domain 1"/>
    <property type="match status" value="1"/>
</dbReference>
<keyword evidence="7 10" id="KW-0067">ATP-binding</keyword>
<name>A0A4D6NT44_VIGUN</name>
<dbReference type="InterPro" id="IPR017441">
    <property type="entry name" value="Protein_kinase_ATP_BS"/>
</dbReference>
<dbReference type="GO" id="GO:0004709">
    <property type="term" value="F:MAP kinase kinase kinase activity"/>
    <property type="evidence" value="ECO:0007669"/>
    <property type="project" value="UniProtKB-EC"/>
</dbReference>
<evidence type="ECO:0000256" key="9">
    <source>
        <dbReference type="ARBA" id="ARBA00048329"/>
    </source>
</evidence>
<dbReference type="InterPro" id="IPR050538">
    <property type="entry name" value="MAP_kinase_kinase_kinase"/>
</dbReference>
<evidence type="ECO:0000256" key="2">
    <source>
        <dbReference type="ARBA" id="ARBA00012406"/>
    </source>
</evidence>
<evidence type="ECO:0000256" key="1">
    <source>
        <dbReference type="ARBA" id="ARBA00006529"/>
    </source>
</evidence>
<accession>A0A4D6NT44</accession>
<dbReference type="SUPFAM" id="SSF56112">
    <property type="entry name" value="Protein kinase-like (PK-like)"/>
    <property type="match status" value="1"/>
</dbReference>
<dbReference type="PROSITE" id="PS50011">
    <property type="entry name" value="PROTEIN_KINASE_DOM"/>
    <property type="match status" value="1"/>
</dbReference>
<feature type="compositionally biased region" description="Low complexity" evidence="11">
    <location>
        <begin position="268"/>
        <end position="291"/>
    </location>
</feature>
<evidence type="ECO:0000256" key="7">
    <source>
        <dbReference type="ARBA" id="ARBA00022840"/>
    </source>
</evidence>
<comment type="catalytic activity">
    <reaction evidence="9">
        <text>L-seryl-[protein] + ATP = O-phospho-L-seryl-[protein] + ADP + H(+)</text>
        <dbReference type="Rhea" id="RHEA:17989"/>
        <dbReference type="Rhea" id="RHEA-COMP:9863"/>
        <dbReference type="Rhea" id="RHEA-COMP:11604"/>
        <dbReference type="ChEBI" id="CHEBI:15378"/>
        <dbReference type="ChEBI" id="CHEBI:29999"/>
        <dbReference type="ChEBI" id="CHEBI:30616"/>
        <dbReference type="ChEBI" id="CHEBI:83421"/>
        <dbReference type="ChEBI" id="CHEBI:456216"/>
        <dbReference type="EC" id="2.7.11.25"/>
    </reaction>
</comment>
<keyword evidence="4" id="KW-0808">Transferase</keyword>
<comment type="catalytic activity">
    <reaction evidence="8">
        <text>L-threonyl-[protein] + ATP = O-phospho-L-threonyl-[protein] + ADP + H(+)</text>
        <dbReference type="Rhea" id="RHEA:46608"/>
        <dbReference type="Rhea" id="RHEA-COMP:11060"/>
        <dbReference type="Rhea" id="RHEA-COMP:11605"/>
        <dbReference type="ChEBI" id="CHEBI:15378"/>
        <dbReference type="ChEBI" id="CHEBI:30013"/>
        <dbReference type="ChEBI" id="CHEBI:30616"/>
        <dbReference type="ChEBI" id="CHEBI:61977"/>
        <dbReference type="ChEBI" id="CHEBI:456216"/>
        <dbReference type="EC" id="2.7.11.25"/>
    </reaction>
</comment>
<dbReference type="PROSITE" id="PS00107">
    <property type="entry name" value="PROTEIN_KINASE_ATP"/>
    <property type="match status" value="1"/>
</dbReference>
<evidence type="ECO:0000259" key="12">
    <source>
        <dbReference type="PROSITE" id="PS50011"/>
    </source>
</evidence>
<feature type="region of interest" description="Disordered" evidence="11">
    <location>
        <begin position="268"/>
        <end position="293"/>
    </location>
</feature>
<evidence type="ECO:0000256" key="4">
    <source>
        <dbReference type="ARBA" id="ARBA00022679"/>
    </source>
</evidence>
<evidence type="ECO:0000256" key="10">
    <source>
        <dbReference type="PROSITE-ProRule" id="PRU10141"/>
    </source>
</evidence>
<feature type="region of interest" description="Disordered" evidence="11">
    <location>
        <begin position="10"/>
        <end position="40"/>
    </location>
</feature>
<dbReference type="PANTHER" id="PTHR48016:SF29">
    <property type="entry name" value="MITOGEN-ACTIVATED PROTEIN KINASE KINASE KINASE 1-RELATED"/>
    <property type="match status" value="1"/>
</dbReference>
<dbReference type="InterPro" id="IPR000719">
    <property type="entry name" value="Prot_kinase_dom"/>
</dbReference>
<evidence type="ECO:0000256" key="5">
    <source>
        <dbReference type="ARBA" id="ARBA00022741"/>
    </source>
</evidence>
<dbReference type="SMART" id="SM00220">
    <property type="entry name" value="S_TKc"/>
    <property type="match status" value="1"/>
</dbReference>
<keyword evidence="14" id="KW-1185">Reference proteome</keyword>
<feature type="domain" description="Protein kinase" evidence="12">
    <location>
        <begin position="305"/>
        <end position="558"/>
    </location>
</feature>
<keyword evidence="3" id="KW-0723">Serine/threonine-protein kinase</keyword>
<sequence>MHHLSRIFEHRNRTKAMDRKNPRRKPKLERRNALKYSEYDAGSSTSDEALYTRSMEFYDRTSFRIEGVEGEFDRICRSLGLSGPEDFSIPAAAWEAMKFRSSSDILPRLNLENLDIPEEEEEDEEEEEVPKVNEERIVKPPEDSEFSEKLGDGVRVLEADESSTGIKGARPPMLKPPPGVRVQMVDDSSCSTWDLLRDLAPIGEGLSLKHSEHTREVENDAPLGGVEREVSEKEEGEVDRASPKREEEENVDNAARIAEIVAGLSESCSFSTSNEDDSSSSTTDHTSNNISPQGRIKRIITAGSWQKGEFLGGGSFGTVYEGISDDGFFFAVKEVSLLDQGTQGKQSVYQLEQEIALLSQFEHENIVQYYGTEMDESKLYIFLEFVTKGSLRSLYQKYTLRDSQVSAYTRQILHGMKYLHDRNVVHRDIKCANILVDASGSVKLADFGLAKATKMNDVKSMKGTAFWMAPEVVKGKNKGYGLPADIWSLGCTVLEMLTGQLPYCDLEWMQALFKIGKGVPPSIPDSLSRDATDFILQCLQVNPNDRPTAAQLLNHSFVQRPLSQTSGSSFPHVLGRKVLSFIACNISNVQSGSCWGSSRVHDCRNHSLARVVAFRVCLIATSKVEDQLPAEKANLAFHSYYLTGEKTIGLA</sequence>
<evidence type="ECO:0000313" key="13">
    <source>
        <dbReference type="EMBL" id="QCE15824.1"/>
    </source>
</evidence>
<comment type="similarity">
    <text evidence="1">Belongs to the protein kinase superfamily. STE Ser/Thr protein kinase family. MAP kinase kinase kinase subfamily.</text>
</comment>
<feature type="compositionally biased region" description="Basic and acidic residues" evidence="11">
    <location>
        <begin position="129"/>
        <end position="149"/>
    </location>
</feature>
<protein>
    <recommendedName>
        <fullName evidence="2">mitogen-activated protein kinase kinase kinase</fullName>
        <ecNumber evidence="2">2.7.11.25</ecNumber>
    </recommendedName>
</protein>
<dbReference type="EMBL" id="CP039355">
    <property type="protein sequence ID" value="QCE15824.1"/>
    <property type="molecule type" value="Genomic_DNA"/>
</dbReference>
<proteinExistence type="inferred from homology"/>
<reference evidence="13 14" key="1">
    <citation type="submission" date="2019-04" db="EMBL/GenBank/DDBJ databases">
        <title>An improved genome assembly and genetic linkage map for asparagus bean, Vigna unguiculata ssp. sesquipedialis.</title>
        <authorList>
            <person name="Xia Q."/>
            <person name="Zhang R."/>
            <person name="Dong Y."/>
        </authorList>
    </citation>
    <scope>NUCLEOTIDE SEQUENCE [LARGE SCALE GENOMIC DNA]</scope>
    <source>
        <tissue evidence="13">Leaf</tissue>
    </source>
</reference>
<feature type="compositionally biased region" description="Basic and acidic residues" evidence="11">
    <location>
        <begin position="226"/>
        <end position="247"/>
    </location>
</feature>
<dbReference type="EC" id="2.7.11.25" evidence="2"/>
<evidence type="ECO:0000256" key="3">
    <source>
        <dbReference type="ARBA" id="ARBA00022527"/>
    </source>
</evidence>
<gene>
    <name evidence="13" type="ORF">DEO72_LG11g2836</name>
</gene>
<evidence type="ECO:0000256" key="6">
    <source>
        <dbReference type="ARBA" id="ARBA00022777"/>
    </source>
</evidence>
<organism evidence="13 14">
    <name type="scientific">Vigna unguiculata</name>
    <name type="common">Cowpea</name>
    <dbReference type="NCBI Taxonomy" id="3917"/>
    <lineage>
        <taxon>Eukaryota</taxon>
        <taxon>Viridiplantae</taxon>
        <taxon>Streptophyta</taxon>
        <taxon>Embryophyta</taxon>
        <taxon>Tracheophyta</taxon>
        <taxon>Spermatophyta</taxon>
        <taxon>Magnoliopsida</taxon>
        <taxon>eudicotyledons</taxon>
        <taxon>Gunneridae</taxon>
        <taxon>Pentapetalae</taxon>
        <taxon>rosids</taxon>
        <taxon>fabids</taxon>
        <taxon>Fabales</taxon>
        <taxon>Fabaceae</taxon>
        <taxon>Papilionoideae</taxon>
        <taxon>50 kb inversion clade</taxon>
        <taxon>NPAAA clade</taxon>
        <taxon>indigoferoid/millettioid clade</taxon>
        <taxon>Phaseoleae</taxon>
        <taxon>Vigna</taxon>
    </lineage>
</organism>
<feature type="compositionally biased region" description="Acidic residues" evidence="11">
    <location>
        <begin position="115"/>
        <end position="128"/>
    </location>
</feature>
<keyword evidence="5 10" id="KW-0547">Nucleotide-binding</keyword>
<dbReference type="PANTHER" id="PTHR48016">
    <property type="entry name" value="MAP KINASE KINASE KINASE SSK2-RELATED-RELATED"/>
    <property type="match status" value="1"/>
</dbReference>
<dbReference type="GO" id="GO:0005524">
    <property type="term" value="F:ATP binding"/>
    <property type="evidence" value="ECO:0007669"/>
    <property type="project" value="UniProtKB-UniRule"/>
</dbReference>
<feature type="region of interest" description="Disordered" evidence="11">
    <location>
        <begin position="115"/>
        <end position="149"/>
    </location>
</feature>
<feature type="binding site" evidence="10">
    <location>
        <position position="333"/>
    </location>
    <ligand>
        <name>ATP</name>
        <dbReference type="ChEBI" id="CHEBI:30616"/>
    </ligand>
</feature>
<dbReference type="PROSITE" id="PS00108">
    <property type="entry name" value="PROTEIN_KINASE_ST"/>
    <property type="match status" value="1"/>
</dbReference>
<dbReference type="AlphaFoldDB" id="A0A4D6NT44"/>
<dbReference type="Proteomes" id="UP000501690">
    <property type="component" value="Linkage Group LG11"/>
</dbReference>